<dbReference type="PRINTS" id="PR00127">
    <property type="entry name" value="CLPPROTEASEP"/>
</dbReference>
<dbReference type="Gene3D" id="6.20.330.10">
    <property type="match status" value="1"/>
</dbReference>
<dbReference type="PANTHER" id="PTHR42987:SF8">
    <property type="entry name" value="PROTEINASE"/>
    <property type="match status" value="1"/>
</dbReference>
<dbReference type="GO" id="GO:0004176">
    <property type="term" value="F:ATP-dependent peptidase activity"/>
    <property type="evidence" value="ECO:0007669"/>
    <property type="project" value="InterPro"/>
</dbReference>
<protein>
    <recommendedName>
        <fullName evidence="5">Peptidase S49 domain-containing protein</fullName>
    </recommendedName>
</protein>
<dbReference type="AlphaFoldDB" id="A0A381RJF6"/>
<feature type="domain" description="Peptidase S49" evidence="5">
    <location>
        <begin position="77"/>
        <end position="222"/>
    </location>
</feature>
<evidence type="ECO:0000256" key="4">
    <source>
        <dbReference type="ARBA" id="ARBA00022825"/>
    </source>
</evidence>
<proteinExistence type="inferred from homology"/>
<comment type="similarity">
    <text evidence="1">Belongs to the peptidase S49 family.</text>
</comment>
<reference evidence="6" key="1">
    <citation type="submission" date="2018-05" db="EMBL/GenBank/DDBJ databases">
        <authorList>
            <person name="Lanie J.A."/>
            <person name="Ng W.-L."/>
            <person name="Kazmierczak K.M."/>
            <person name="Andrzejewski T.M."/>
            <person name="Davidsen T.M."/>
            <person name="Wayne K.J."/>
            <person name="Tettelin H."/>
            <person name="Glass J.I."/>
            <person name="Rusch D."/>
            <person name="Podicherti R."/>
            <person name="Tsui H.-C.T."/>
            <person name="Winkler M.E."/>
        </authorList>
    </citation>
    <scope>NUCLEOTIDE SEQUENCE</scope>
</reference>
<dbReference type="PANTHER" id="PTHR42987">
    <property type="entry name" value="PEPTIDASE S49"/>
    <property type="match status" value="1"/>
</dbReference>
<evidence type="ECO:0000256" key="2">
    <source>
        <dbReference type="ARBA" id="ARBA00022670"/>
    </source>
</evidence>
<dbReference type="GO" id="GO:0004252">
    <property type="term" value="F:serine-type endopeptidase activity"/>
    <property type="evidence" value="ECO:0007669"/>
    <property type="project" value="InterPro"/>
</dbReference>
<dbReference type="Pfam" id="PF01343">
    <property type="entry name" value="Peptidase_S49"/>
    <property type="match status" value="1"/>
</dbReference>
<accession>A0A381RJF6</accession>
<dbReference type="CDD" id="cd07023">
    <property type="entry name" value="S49_Sppa_N_C"/>
    <property type="match status" value="1"/>
</dbReference>
<dbReference type="SUPFAM" id="SSF52096">
    <property type="entry name" value="ClpP/crotonase"/>
    <property type="match status" value="1"/>
</dbReference>
<evidence type="ECO:0000259" key="5">
    <source>
        <dbReference type="Pfam" id="PF01343"/>
    </source>
</evidence>
<dbReference type="InterPro" id="IPR047272">
    <property type="entry name" value="S49_SppA_C"/>
</dbReference>
<organism evidence="6">
    <name type="scientific">marine metagenome</name>
    <dbReference type="NCBI Taxonomy" id="408172"/>
    <lineage>
        <taxon>unclassified sequences</taxon>
        <taxon>metagenomes</taxon>
        <taxon>ecological metagenomes</taxon>
    </lineage>
</organism>
<dbReference type="EMBL" id="UINC01001968">
    <property type="protein sequence ID" value="SUZ91354.1"/>
    <property type="molecule type" value="Genomic_DNA"/>
</dbReference>
<keyword evidence="3" id="KW-0378">Hydrolase</keyword>
<dbReference type="InterPro" id="IPR002142">
    <property type="entry name" value="Peptidase_S49"/>
</dbReference>
<gene>
    <name evidence="6" type="ORF">METZ01_LOCUS44208</name>
</gene>
<sequence>MFSIFKKKVVVPHVRLSGVIGSVGRFRQGIDFSGQQEIIKKAFSFKKAKSIAISINSPGGSPVQSHLIHDYIRQLAKKNKKKVIVFAEDVAASGGYLIACAGDEIYANSSSIVGSIGVISASFGFQDAIKKIGIQRRVYTAGKNKSTLDPFKEEKEEDIQRIKKLQLELHSDFINLVKKSRGSKLKDPEKNNTFTGEFWSGSTSLKLGLIDGIGNAEQVLREKFGEKVVIKKLEKPKGFIARKLSSSLDNQIDSIANAIEERALWQKFGL</sequence>
<dbReference type="Gene3D" id="3.90.226.10">
    <property type="entry name" value="2-enoyl-CoA Hydratase, Chain A, domain 1"/>
    <property type="match status" value="1"/>
</dbReference>
<evidence type="ECO:0000313" key="6">
    <source>
        <dbReference type="EMBL" id="SUZ91354.1"/>
    </source>
</evidence>
<dbReference type="InterPro" id="IPR001907">
    <property type="entry name" value="ClpP"/>
</dbReference>
<dbReference type="GO" id="GO:0006508">
    <property type="term" value="P:proteolysis"/>
    <property type="evidence" value="ECO:0007669"/>
    <property type="project" value="UniProtKB-KW"/>
</dbReference>
<evidence type="ECO:0000256" key="3">
    <source>
        <dbReference type="ARBA" id="ARBA00022801"/>
    </source>
</evidence>
<keyword evidence="4" id="KW-0720">Serine protease</keyword>
<dbReference type="InterPro" id="IPR029045">
    <property type="entry name" value="ClpP/crotonase-like_dom_sf"/>
</dbReference>
<evidence type="ECO:0000256" key="1">
    <source>
        <dbReference type="ARBA" id="ARBA00008683"/>
    </source>
</evidence>
<keyword evidence="2" id="KW-0645">Protease</keyword>
<name>A0A381RJF6_9ZZZZ</name>